<dbReference type="PANTHER" id="PTHR13878:SF53">
    <property type="entry name" value="CYTOKININ DEHYDROGENASE 6"/>
    <property type="match status" value="1"/>
</dbReference>
<comment type="caution">
    <text evidence="7">The sequence shown here is derived from an EMBL/GenBank/DDBJ whole genome shotgun (WGS) entry which is preliminary data.</text>
</comment>
<dbReference type="InterPro" id="IPR016166">
    <property type="entry name" value="FAD-bd_PCMH"/>
</dbReference>
<comment type="cofactor">
    <cofactor evidence="1">
        <name>FAD</name>
        <dbReference type="ChEBI" id="CHEBI:57692"/>
    </cofactor>
</comment>
<evidence type="ECO:0000256" key="5">
    <source>
        <dbReference type="ARBA" id="ARBA00023002"/>
    </source>
</evidence>
<dbReference type="InterPro" id="IPR015345">
    <property type="entry name" value="Cytokinin_DH_FAD/cytokin-bd"/>
</dbReference>
<dbReference type="InterPro" id="IPR036318">
    <property type="entry name" value="FAD-bd_PCMH-like_sf"/>
</dbReference>
<organism evidence="7 8">
    <name type="scientific">Saccharopolyspora spinosa</name>
    <dbReference type="NCBI Taxonomy" id="60894"/>
    <lineage>
        <taxon>Bacteria</taxon>
        <taxon>Bacillati</taxon>
        <taxon>Actinomycetota</taxon>
        <taxon>Actinomycetes</taxon>
        <taxon>Pseudonocardiales</taxon>
        <taxon>Pseudonocardiaceae</taxon>
        <taxon>Saccharopolyspora</taxon>
    </lineage>
</organism>
<evidence type="ECO:0000256" key="1">
    <source>
        <dbReference type="ARBA" id="ARBA00001974"/>
    </source>
</evidence>
<dbReference type="EMBL" id="PJNB01000001">
    <property type="protein sequence ID" value="PKW17413.1"/>
    <property type="molecule type" value="Genomic_DNA"/>
</dbReference>
<dbReference type="Gene3D" id="3.30.465.10">
    <property type="match status" value="1"/>
</dbReference>
<dbReference type="InterPro" id="IPR016169">
    <property type="entry name" value="FAD-bd_PCMH_sub2"/>
</dbReference>
<proteinExistence type="inferred from homology"/>
<keyword evidence="4" id="KW-0274">FAD</keyword>
<keyword evidence="5" id="KW-0560">Oxidoreductase</keyword>
<evidence type="ECO:0000256" key="2">
    <source>
        <dbReference type="ARBA" id="ARBA00005466"/>
    </source>
</evidence>
<dbReference type="STRING" id="994479.GCA_000194155_01070"/>
<reference evidence="7" key="1">
    <citation type="submission" date="2017-12" db="EMBL/GenBank/DDBJ databases">
        <title>Sequencing the genomes of 1000 Actinobacteria strains.</title>
        <authorList>
            <person name="Klenk H.-P."/>
        </authorList>
    </citation>
    <scope>NUCLEOTIDE SEQUENCE [LARGE SCALE GENOMIC DNA]</scope>
    <source>
        <strain evidence="7">DSM 44228</strain>
    </source>
</reference>
<dbReference type="AlphaFoldDB" id="A0A2N3Y3A6"/>
<evidence type="ECO:0000313" key="8">
    <source>
        <dbReference type="Proteomes" id="UP000233786"/>
    </source>
</evidence>
<dbReference type="InterPro" id="IPR016170">
    <property type="entry name" value="Cytok_DH_C_sf"/>
</dbReference>
<dbReference type="InterPro" id="IPR016167">
    <property type="entry name" value="FAD-bd_PCMH_sub1"/>
</dbReference>
<dbReference type="SUPFAM" id="SSF56176">
    <property type="entry name" value="FAD-binding/transporter-associated domain-like"/>
    <property type="match status" value="1"/>
</dbReference>
<evidence type="ECO:0000313" key="7">
    <source>
        <dbReference type="EMBL" id="PKW17413.1"/>
    </source>
</evidence>
<dbReference type="GO" id="GO:0071949">
    <property type="term" value="F:FAD binding"/>
    <property type="evidence" value="ECO:0007669"/>
    <property type="project" value="InterPro"/>
</dbReference>
<keyword evidence="8" id="KW-1185">Reference proteome</keyword>
<evidence type="ECO:0000256" key="4">
    <source>
        <dbReference type="ARBA" id="ARBA00022827"/>
    </source>
</evidence>
<dbReference type="Gene3D" id="3.40.462.10">
    <property type="entry name" value="FAD-linked oxidases, C-terminal domain"/>
    <property type="match status" value="1"/>
</dbReference>
<dbReference type="InterPro" id="IPR006094">
    <property type="entry name" value="Oxid_FAD_bind_N"/>
</dbReference>
<evidence type="ECO:0000256" key="3">
    <source>
        <dbReference type="ARBA" id="ARBA00022630"/>
    </source>
</evidence>
<gene>
    <name evidence="7" type="ORF">A8926_5374</name>
</gene>
<dbReference type="Pfam" id="PF09265">
    <property type="entry name" value="Cytokin-bind"/>
    <property type="match status" value="1"/>
</dbReference>
<dbReference type="SUPFAM" id="SSF55103">
    <property type="entry name" value="FAD-linked oxidases, C-terminal domain"/>
    <property type="match status" value="1"/>
</dbReference>
<protein>
    <submittedName>
        <fullName evidence="7">FAD/FMN-containing dehydrogenase</fullName>
    </submittedName>
</protein>
<keyword evidence="3" id="KW-0285">Flavoprotein</keyword>
<sequence>MSTSEPTPHLHADEESRDRAADDWGHLVRLRPRAVARPSTVDEIVAAVEHAEARELPYAVRGQGHSATGATQVEGGIVIDTSGFRAVHHVDHDRITVDAGARWSEVLRASLALGRTPPVLTDYLELSVGGTLSVGGIGGASHRHGLQADNVLELEVRTPDGTIRTCSAAEDRALFDAVRGGHGRHGIILRATLRLTPAPERVSRRLLGYDSLPDFLTDQRRLIAGREFDHLEGLAKPADDGSGWQYLLDVATHYTWTPPSFTGHGLRHRTEECLDQEYFEFLDAMAPHEALLRETGAWHQPHPWLNAILPDSAADEVIAETMRALDPADLGVPDGGLVLLYPFHTNAIRTPQCRLPDEPVAFLFALLRTAPADDGAALRRMLDGNEILRRRTLDSGGFIYLEP</sequence>
<dbReference type="GO" id="GO:0009690">
    <property type="term" value="P:cytokinin metabolic process"/>
    <property type="evidence" value="ECO:0007669"/>
    <property type="project" value="InterPro"/>
</dbReference>
<accession>A0A2N3Y3A6</accession>
<dbReference type="InterPro" id="IPR050432">
    <property type="entry name" value="FAD-linked_Oxidoreductases_BP"/>
</dbReference>
<dbReference type="Gene3D" id="3.30.43.10">
    <property type="entry name" value="Uridine Diphospho-n-acetylenolpyruvylglucosamine Reductase, domain 2"/>
    <property type="match status" value="1"/>
</dbReference>
<feature type="domain" description="FAD-binding PCMH-type" evidence="6">
    <location>
        <begin position="28"/>
        <end position="198"/>
    </location>
</feature>
<dbReference type="PANTHER" id="PTHR13878">
    <property type="entry name" value="GULONOLACTONE OXIDASE"/>
    <property type="match status" value="1"/>
</dbReference>
<name>A0A2N3Y3A6_SACSN</name>
<dbReference type="GO" id="GO:0019139">
    <property type="term" value="F:cytokinin dehydrogenase activity"/>
    <property type="evidence" value="ECO:0007669"/>
    <property type="project" value="InterPro"/>
</dbReference>
<dbReference type="InterPro" id="IPR016164">
    <property type="entry name" value="FAD-linked_Oxase-like_C"/>
</dbReference>
<dbReference type="PROSITE" id="PS51387">
    <property type="entry name" value="FAD_PCMH"/>
    <property type="match status" value="1"/>
</dbReference>
<dbReference type="Proteomes" id="UP000233786">
    <property type="component" value="Unassembled WGS sequence"/>
</dbReference>
<evidence type="ECO:0000259" key="6">
    <source>
        <dbReference type="PROSITE" id="PS51387"/>
    </source>
</evidence>
<comment type="similarity">
    <text evidence="2">Belongs to the oxygen-dependent FAD-linked oxidoreductase family.</text>
</comment>
<dbReference type="Pfam" id="PF01565">
    <property type="entry name" value="FAD_binding_4"/>
    <property type="match status" value="1"/>
</dbReference>
<dbReference type="RefSeq" id="WP_010692760.1">
    <property type="nucleotide sequence ID" value="NZ_CP061007.1"/>
</dbReference>